<accession>A0A4U0QWJ2</accession>
<dbReference type="Proteomes" id="UP000306223">
    <property type="component" value="Unassembled WGS sequence"/>
</dbReference>
<feature type="domain" description="N-acetyltransferase" evidence="1">
    <location>
        <begin position="72"/>
        <end position="227"/>
    </location>
</feature>
<reference evidence="2 3" key="1">
    <citation type="submission" date="2019-04" db="EMBL/GenBank/DDBJ databases">
        <authorList>
            <person name="Li J."/>
        </authorList>
    </citation>
    <scope>NUCLEOTIDE SEQUENCE [LARGE SCALE GENOMIC DNA]</scope>
    <source>
        <strain evidence="2 3">CCTCC AB2016182</strain>
    </source>
</reference>
<dbReference type="OrthoDB" id="7771980at2"/>
<keyword evidence="3" id="KW-1185">Reference proteome</keyword>
<proteinExistence type="predicted"/>
<dbReference type="InterPro" id="IPR000182">
    <property type="entry name" value="GNAT_dom"/>
</dbReference>
<dbReference type="Gene3D" id="3.40.630.30">
    <property type="match status" value="1"/>
</dbReference>
<evidence type="ECO:0000313" key="3">
    <source>
        <dbReference type="Proteomes" id="UP000306223"/>
    </source>
</evidence>
<dbReference type="PROSITE" id="PS51186">
    <property type="entry name" value="GNAT"/>
    <property type="match status" value="1"/>
</dbReference>
<protein>
    <submittedName>
        <fullName evidence="2">GNAT family N-acetyltransferase</fullName>
    </submittedName>
</protein>
<evidence type="ECO:0000313" key="2">
    <source>
        <dbReference type="EMBL" id="TJZ86565.1"/>
    </source>
</evidence>
<dbReference type="AlphaFoldDB" id="A0A4U0QWJ2"/>
<sequence>MMTTRNGSDCTMPCRKAAAGLRISARAEASSAAACRFRGRGSGAGDMALSSGCVSRHLACTTRKARQGQPMQILHPIPAPLLPAAAALWRAHFGRGGWPQRVHAGHGLVAVDAAGAVVGVMGLRDAAGGFADGGVGWPGWLFRAAPATGDLVIDGLAVRLPRQGVGRALVAHARHLAQGAARPGLRAEVRARNRGALAFYADIGFEAQAVGRYGLPWWGQVHVLRLAA</sequence>
<name>A0A4U0QWJ2_9RHOB</name>
<dbReference type="EMBL" id="SUNH01000005">
    <property type="protein sequence ID" value="TJZ86565.1"/>
    <property type="molecule type" value="Genomic_DNA"/>
</dbReference>
<comment type="caution">
    <text evidence="2">The sequence shown here is derived from an EMBL/GenBank/DDBJ whole genome shotgun (WGS) entry which is preliminary data.</text>
</comment>
<organism evidence="2 3">
    <name type="scientific">Paracoccus hibiscisoli</name>
    <dbReference type="NCBI Taxonomy" id="2023261"/>
    <lineage>
        <taxon>Bacteria</taxon>
        <taxon>Pseudomonadati</taxon>
        <taxon>Pseudomonadota</taxon>
        <taxon>Alphaproteobacteria</taxon>
        <taxon>Rhodobacterales</taxon>
        <taxon>Paracoccaceae</taxon>
        <taxon>Paracoccus</taxon>
    </lineage>
</organism>
<dbReference type="GO" id="GO:0016747">
    <property type="term" value="F:acyltransferase activity, transferring groups other than amino-acyl groups"/>
    <property type="evidence" value="ECO:0007669"/>
    <property type="project" value="InterPro"/>
</dbReference>
<gene>
    <name evidence="2" type="ORF">FA740_02940</name>
</gene>
<dbReference type="InterPro" id="IPR016181">
    <property type="entry name" value="Acyl_CoA_acyltransferase"/>
</dbReference>
<keyword evidence="2" id="KW-0808">Transferase</keyword>
<dbReference type="Pfam" id="PF00583">
    <property type="entry name" value="Acetyltransf_1"/>
    <property type="match status" value="1"/>
</dbReference>
<dbReference type="SUPFAM" id="SSF55729">
    <property type="entry name" value="Acyl-CoA N-acyltransferases (Nat)"/>
    <property type="match status" value="1"/>
</dbReference>
<evidence type="ECO:0000259" key="1">
    <source>
        <dbReference type="PROSITE" id="PS51186"/>
    </source>
</evidence>